<accession>A0A2H3M782</accession>
<evidence type="ECO:0000313" key="1">
    <source>
        <dbReference type="EMBL" id="MDR4327986.1"/>
    </source>
</evidence>
<dbReference type="AlphaFoldDB" id="A0A2H3M782"/>
<dbReference type="Proteomes" id="UP001248134">
    <property type="component" value="Unassembled WGS sequence"/>
</dbReference>
<proteinExistence type="predicted"/>
<protein>
    <submittedName>
        <fullName evidence="1">Spore gernimation protein</fullName>
    </submittedName>
</protein>
<organism evidence="1 2">
    <name type="scientific">Bacillus pseudomycoides</name>
    <dbReference type="NCBI Taxonomy" id="64104"/>
    <lineage>
        <taxon>Bacteria</taxon>
        <taxon>Bacillati</taxon>
        <taxon>Bacillota</taxon>
        <taxon>Bacilli</taxon>
        <taxon>Bacillales</taxon>
        <taxon>Bacillaceae</taxon>
        <taxon>Bacillus</taxon>
        <taxon>Bacillus cereus group</taxon>
    </lineage>
</organism>
<name>A0A2H3M782_9BACI</name>
<gene>
    <name evidence="1" type="ORF">FOS08_19315</name>
</gene>
<evidence type="ECO:0000313" key="2">
    <source>
        <dbReference type="Proteomes" id="UP001248134"/>
    </source>
</evidence>
<sequence>MIILGCLLVWIETEKFSEKYTERINAIIYIKQLLEHNMETGSLLHDNLHWSTFYYYKQGQDAFTPIVNAPP</sequence>
<reference evidence="1" key="1">
    <citation type="submission" date="2019-07" db="EMBL/GenBank/DDBJ databases">
        <title>Phylogenomic Reclassification of ATCC Bacillus Strains and Various Taxa within the Genus Bacillus.</title>
        <authorList>
            <person name="Riojas M.A."/>
            <person name="Frank A.M."/>
            <person name="Fenn S.L."/>
            <person name="King S.P."/>
            <person name="Brower S.M."/>
            <person name="Hazbon M.H."/>
        </authorList>
    </citation>
    <scope>NUCLEOTIDE SEQUENCE</scope>
    <source>
        <strain evidence="1">NR-12239</strain>
    </source>
</reference>
<dbReference type="EMBL" id="VLYX01000024">
    <property type="protein sequence ID" value="MDR4327986.1"/>
    <property type="molecule type" value="Genomic_DNA"/>
</dbReference>
<comment type="caution">
    <text evidence="1">The sequence shown here is derived from an EMBL/GenBank/DDBJ whole genome shotgun (WGS) entry which is preliminary data.</text>
</comment>